<evidence type="ECO:0000313" key="2">
    <source>
        <dbReference type="Proteomes" id="UP000236724"/>
    </source>
</evidence>
<organism evidence="1 2">
    <name type="scientific">Candidatus Venteria ishoeyi</name>
    <dbReference type="NCBI Taxonomy" id="1899563"/>
    <lineage>
        <taxon>Bacteria</taxon>
        <taxon>Pseudomonadati</taxon>
        <taxon>Pseudomonadota</taxon>
        <taxon>Gammaproteobacteria</taxon>
        <taxon>Thiotrichales</taxon>
        <taxon>Thiotrichaceae</taxon>
        <taxon>Venteria</taxon>
    </lineage>
</organism>
<keyword evidence="2" id="KW-1185">Reference proteome</keyword>
<gene>
    <name evidence="1" type="ORF">MBHS_02613</name>
</gene>
<dbReference type="EMBL" id="FMSV02000504">
    <property type="protein sequence ID" value="SEH06747.1"/>
    <property type="molecule type" value="Genomic_DNA"/>
</dbReference>
<accession>A0A1H6F9G9</accession>
<name>A0A1H6F9G9_9GAMM</name>
<dbReference type="RefSeq" id="WP_103920495.1">
    <property type="nucleotide sequence ID" value="NZ_FMSV02000504.1"/>
</dbReference>
<protein>
    <submittedName>
        <fullName evidence="1">Uncharacterized protein</fullName>
    </submittedName>
</protein>
<dbReference type="Proteomes" id="UP000236724">
    <property type="component" value="Unassembled WGS sequence"/>
</dbReference>
<sequence>MTTIYWASHAKYKILLLYLIVLSCCVSGGGRTVYAESLDIILLPISKVVPQKIQALMDDSYENFDILLHQNLKNTKNGIKNLKFLAQESPLDYFNITDKEKQIAWQRLQQLATDKKLDLILFGSLNGAQDIDSIDMSIGIYWTHEQHVYSTIRNQITKAQLLHLKKTKNLDQKIINSILDTLSDLKWHKAQIQPKSQKSTNTAIKNSTQTTPQRVQEALAYIEDFAEEYAPPLLLPHYDPLQTPQQLKQNNKQIKSPLKFDIDSFSLINIYKLAYNQGLYIYPFDSSSFFADKRDRREHAEAIRQIIQYNPGMKKSELQVNLANGRNNAHAVHIPRDQKPEVLFRSSCYMNALISKPLDIHHQSKTYKLCFEPSFLLPPGYSCKKGSTMSSPKFLLRTYNEIKNEIADLNHRSSVLWDIPTIEELLVLVTHHKKLIFPTIKPWQSITFWSKTSSMDGRRLWVVTMQFRELTKGHWGYTPYIEAKEKSANDKAYLLPVLGSNECK</sequence>
<proteinExistence type="predicted"/>
<evidence type="ECO:0000313" key="1">
    <source>
        <dbReference type="EMBL" id="SEH06747.1"/>
    </source>
</evidence>
<reference evidence="1 2" key="1">
    <citation type="submission" date="2016-10" db="EMBL/GenBank/DDBJ databases">
        <authorList>
            <person name="de Groot N.N."/>
        </authorList>
    </citation>
    <scope>NUCLEOTIDE SEQUENCE [LARGE SCALE GENOMIC DNA]</scope>
    <source>
        <strain evidence="1">MBHS1</strain>
    </source>
</reference>
<dbReference type="AlphaFoldDB" id="A0A1H6F9G9"/>